<gene>
    <name evidence="2" type="ORF">FAB82_23275</name>
</gene>
<dbReference type="EMBL" id="STGY01000074">
    <property type="protein sequence ID" value="THV35591.1"/>
    <property type="molecule type" value="Genomic_DNA"/>
</dbReference>
<evidence type="ECO:0000313" key="2">
    <source>
        <dbReference type="EMBL" id="THV35591.1"/>
    </source>
</evidence>
<accession>A0A4S8PY58</accession>
<dbReference type="OrthoDB" id="4505613at2"/>
<comment type="caution">
    <text evidence="2">The sequence shown here is derived from an EMBL/GenBank/DDBJ whole genome shotgun (WGS) entry which is preliminary data.</text>
</comment>
<protein>
    <submittedName>
        <fullName evidence="2">Uncharacterized protein</fullName>
    </submittedName>
</protein>
<dbReference type="Proteomes" id="UP000308760">
    <property type="component" value="Unassembled WGS sequence"/>
</dbReference>
<keyword evidence="3" id="KW-1185">Reference proteome</keyword>
<organism evidence="2 3">
    <name type="scientific">Glycomyces buryatensis</name>
    <dbReference type="NCBI Taxonomy" id="2570927"/>
    <lineage>
        <taxon>Bacteria</taxon>
        <taxon>Bacillati</taxon>
        <taxon>Actinomycetota</taxon>
        <taxon>Actinomycetes</taxon>
        <taxon>Glycomycetales</taxon>
        <taxon>Glycomycetaceae</taxon>
        <taxon>Glycomyces</taxon>
    </lineage>
</organism>
<dbReference type="AlphaFoldDB" id="A0A4S8PY58"/>
<feature type="region of interest" description="Disordered" evidence="1">
    <location>
        <begin position="67"/>
        <end position="88"/>
    </location>
</feature>
<reference evidence="2 3" key="2">
    <citation type="submission" date="2019-05" db="EMBL/GenBank/DDBJ databases">
        <title>Glycomyces buryatensis sp. nov.</title>
        <authorList>
            <person name="Nikitina E."/>
        </authorList>
    </citation>
    <scope>NUCLEOTIDE SEQUENCE [LARGE SCALE GENOMIC DNA]</scope>
    <source>
        <strain evidence="2 3">18</strain>
    </source>
</reference>
<proteinExistence type="predicted"/>
<reference evidence="3" key="1">
    <citation type="submission" date="2019-04" db="EMBL/GenBank/DDBJ databases">
        <title>Nocardioides xinjiangensis sp. nov.</title>
        <authorList>
            <person name="Liu S."/>
        </authorList>
    </citation>
    <scope>NUCLEOTIDE SEQUENCE [LARGE SCALE GENOMIC DNA]</scope>
    <source>
        <strain evidence="3">18</strain>
    </source>
</reference>
<name>A0A4S8PY58_9ACTN</name>
<sequence>MNETEAIDRVRAYIHGKYPDYPTDNLVAERFEVGWTVFPQSDPEDFGSLRIGQTIFLIGDSGIIMETSSSLPPGQPEAEFTRLHGTGS</sequence>
<evidence type="ECO:0000313" key="3">
    <source>
        <dbReference type="Proteomes" id="UP000308760"/>
    </source>
</evidence>
<evidence type="ECO:0000256" key="1">
    <source>
        <dbReference type="SAM" id="MobiDB-lite"/>
    </source>
</evidence>
<dbReference type="RefSeq" id="WP_136536960.1">
    <property type="nucleotide sequence ID" value="NZ_STGY01000074.1"/>
</dbReference>